<organism evidence="1">
    <name type="scientific">Anopheles darlingi</name>
    <name type="common">Mosquito</name>
    <dbReference type="NCBI Taxonomy" id="43151"/>
    <lineage>
        <taxon>Eukaryota</taxon>
        <taxon>Metazoa</taxon>
        <taxon>Ecdysozoa</taxon>
        <taxon>Arthropoda</taxon>
        <taxon>Hexapoda</taxon>
        <taxon>Insecta</taxon>
        <taxon>Pterygota</taxon>
        <taxon>Neoptera</taxon>
        <taxon>Endopterygota</taxon>
        <taxon>Diptera</taxon>
        <taxon>Nematocera</taxon>
        <taxon>Culicoidea</taxon>
        <taxon>Culicidae</taxon>
        <taxon>Anophelinae</taxon>
        <taxon>Anopheles</taxon>
    </lineage>
</organism>
<sequence>MDLHNKSIVTASNGASLLLLLLLLLLLALPSVVALFMRHYVTILPEKHSSLARFNVKPKGWLPPPPTSCCCCCCCGGVECVCGVYGFSPTRTEAEDLEICK</sequence>
<accession>A0A2M4DSI2</accession>
<proteinExistence type="predicted"/>
<dbReference type="EMBL" id="GGFL01015970">
    <property type="protein sequence ID" value="MBW80148.1"/>
    <property type="molecule type" value="Transcribed_RNA"/>
</dbReference>
<name>A0A2M4DSI2_ANODA</name>
<protein>
    <submittedName>
        <fullName evidence="1">Uncharacterized protein</fullName>
    </submittedName>
</protein>
<dbReference type="AlphaFoldDB" id="A0A2M4DSI2"/>
<reference evidence="1" key="1">
    <citation type="submission" date="2018-01" db="EMBL/GenBank/DDBJ databases">
        <title>An insight into the sialome of Amazonian anophelines.</title>
        <authorList>
            <person name="Ribeiro J.M."/>
            <person name="Scarpassa V."/>
            <person name="Calvo E."/>
        </authorList>
    </citation>
    <scope>NUCLEOTIDE SEQUENCE</scope>
</reference>
<evidence type="ECO:0000313" key="1">
    <source>
        <dbReference type="EMBL" id="MBW80148.1"/>
    </source>
</evidence>